<evidence type="ECO:0000256" key="7">
    <source>
        <dbReference type="ARBA" id="ARBA00022723"/>
    </source>
</evidence>
<dbReference type="InterPro" id="IPR005907">
    <property type="entry name" value="G1P_thy_trans_s"/>
</dbReference>
<comment type="catalytic activity">
    <reaction evidence="9 10">
        <text>dTTP + alpha-D-glucose 1-phosphate + H(+) = dTDP-alpha-D-glucose + diphosphate</text>
        <dbReference type="Rhea" id="RHEA:15225"/>
        <dbReference type="ChEBI" id="CHEBI:15378"/>
        <dbReference type="ChEBI" id="CHEBI:33019"/>
        <dbReference type="ChEBI" id="CHEBI:37568"/>
        <dbReference type="ChEBI" id="CHEBI:57477"/>
        <dbReference type="ChEBI" id="CHEBI:58601"/>
        <dbReference type="EC" id="2.7.7.24"/>
    </reaction>
</comment>
<evidence type="ECO:0000259" key="11">
    <source>
        <dbReference type="Pfam" id="PF00483"/>
    </source>
</evidence>
<reference evidence="12 13" key="1">
    <citation type="submission" date="2019-03" db="EMBL/GenBank/DDBJ databases">
        <title>Subsurface microbial communities from deep shales in Ohio and West Virginia, USA.</title>
        <authorList>
            <person name="Wrighton K."/>
        </authorList>
    </citation>
    <scope>NUCLEOTIDE SEQUENCE [LARGE SCALE GENOMIC DNA]</scope>
    <source>
        <strain evidence="12 13">DSMZ 11287</strain>
    </source>
</reference>
<dbReference type="GO" id="GO:0046872">
    <property type="term" value="F:metal ion binding"/>
    <property type="evidence" value="ECO:0007669"/>
    <property type="project" value="UniProtKB-KW"/>
</dbReference>
<accession>A0A4R8GLT0</accession>
<organism evidence="12 13">
    <name type="scientific">Halanaerobium congolense</name>
    <dbReference type="NCBI Taxonomy" id="54121"/>
    <lineage>
        <taxon>Bacteria</taxon>
        <taxon>Bacillati</taxon>
        <taxon>Bacillota</taxon>
        <taxon>Clostridia</taxon>
        <taxon>Halanaerobiales</taxon>
        <taxon>Halanaerobiaceae</taxon>
        <taxon>Halanaerobium</taxon>
    </lineage>
</organism>
<evidence type="ECO:0000256" key="4">
    <source>
        <dbReference type="ARBA" id="ARBA00017654"/>
    </source>
</evidence>
<dbReference type="Gene3D" id="3.90.550.10">
    <property type="entry name" value="Spore Coat Polysaccharide Biosynthesis Protein SpsA, Chain A"/>
    <property type="match status" value="1"/>
</dbReference>
<dbReference type="InterPro" id="IPR005835">
    <property type="entry name" value="NTP_transferase_dom"/>
</dbReference>
<comment type="caution">
    <text evidence="12">The sequence shown here is derived from an EMBL/GenBank/DDBJ whole genome shotgun (WGS) entry which is preliminary data.</text>
</comment>
<dbReference type="AlphaFoldDB" id="A0A4R8GLT0"/>
<dbReference type="NCBIfam" id="TIGR01207">
    <property type="entry name" value="rmlA"/>
    <property type="match status" value="1"/>
</dbReference>
<dbReference type="FunFam" id="3.90.550.10:FF:000023">
    <property type="entry name" value="Glucose-1-phosphate thymidylyltransferase"/>
    <property type="match status" value="1"/>
</dbReference>
<evidence type="ECO:0000256" key="8">
    <source>
        <dbReference type="ARBA" id="ARBA00022842"/>
    </source>
</evidence>
<evidence type="ECO:0000313" key="13">
    <source>
        <dbReference type="Proteomes" id="UP000295472"/>
    </source>
</evidence>
<evidence type="ECO:0000256" key="9">
    <source>
        <dbReference type="ARBA" id="ARBA00049336"/>
    </source>
</evidence>
<dbReference type="PANTHER" id="PTHR43532">
    <property type="entry name" value="GLUCOSE-1-PHOSPHATE THYMIDYLYLTRANSFERASE"/>
    <property type="match status" value="1"/>
</dbReference>
<feature type="domain" description="Nucleotidyl transferase" evidence="11">
    <location>
        <begin position="2"/>
        <end position="238"/>
    </location>
</feature>
<dbReference type="CDD" id="cd02538">
    <property type="entry name" value="G1P_TT_short"/>
    <property type="match status" value="1"/>
</dbReference>
<evidence type="ECO:0000256" key="5">
    <source>
        <dbReference type="ARBA" id="ARBA00022679"/>
    </source>
</evidence>
<dbReference type="GeneID" id="57013034"/>
<comment type="function">
    <text evidence="10">Catalyzes the formation of dTDP-glucose, from dTTP and glucose 1-phosphate, as well as its pyrophosphorolysis.</text>
</comment>
<keyword evidence="5 10" id="KW-0808">Transferase</keyword>
<dbReference type="SUPFAM" id="SSF53448">
    <property type="entry name" value="Nucleotide-diphospho-sugar transferases"/>
    <property type="match status" value="1"/>
</dbReference>
<keyword evidence="7 10" id="KW-0479">Metal-binding</keyword>
<keyword evidence="6 10" id="KW-0548">Nucleotidyltransferase</keyword>
<dbReference type="EMBL" id="SOEF01000019">
    <property type="protein sequence ID" value="TDX42943.1"/>
    <property type="molecule type" value="Genomic_DNA"/>
</dbReference>
<evidence type="ECO:0000313" key="12">
    <source>
        <dbReference type="EMBL" id="TDX42943.1"/>
    </source>
</evidence>
<dbReference type="RefSeq" id="WP_134059460.1">
    <property type="nucleotide sequence ID" value="NZ_SOEF01000019.1"/>
</dbReference>
<evidence type="ECO:0000256" key="3">
    <source>
        <dbReference type="ARBA" id="ARBA00012461"/>
    </source>
</evidence>
<dbReference type="EC" id="2.7.7.24" evidence="3 10"/>
<comment type="similarity">
    <text evidence="2 10">Belongs to the glucose-1-phosphate thymidylyltransferase family.</text>
</comment>
<sequence>MKGIILAGGKGTRLYPATKSISKQILPIYDKPMIYYPLSVLMLAGIRKILIISTARDLPLFEELLGDGSHLGLELSYEVQDEPNGLAEAFIVGEDFIGDDNVSLILGDNIFFGQGFTPKLKKAANLNDGATIFGYYVTNPESFGVVEFDEEQKVISLEEKPDNPTSNYVVPGLYFYDNSVVEKAKKLTPSDRGELEITDLNKLYMEDGTLNVELLGRGLAWLDTGTHDGLLNAANFVEAVQKRQGLYIACVEEIAYRNGWIDDEELLNLADNLIKTDYGKYLTNLCTENKYLRRY</sequence>
<dbReference type="PANTHER" id="PTHR43532:SF1">
    <property type="entry name" value="GLUCOSE-1-PHOSPHATE THYMIDYLYLTRANSFERASE 1"/>
    <property type="match status" value="1"/>
</dbReference>
<protein>
    <recommendedName>
        <fullName evidence="4 10">Glucose-1-phosphate thymidylyltransferase</fullName>
        <ecNumber evidence="3 10">2.7.7.24</ecNumber>
    </recommendedName>
</protein>
<evidence type="ECO:0000256" key="2">
    <source>
        <dbReference type="ARBA" id="ARBA00010480"/>
    </source>
</evidence>
<gene>
    <name evidence="12" type="ORF">C7954_11954</name>
</gene>
<dbReference type="InterPro" id="IPR029044">
    <property type="entry name" value="Nucleotide-diphossugar_trans"/>
</dbReference>
<proteinExistence type="inferred from homology"/>
<evidence type="ECO:0000256" key="10">
    <source>
        <dbReference type="RuleBase" id="RU003706"/>
    </source>
</evidence>
<dbReference type="GO" id="GO:0008879">
    <property type="term" value="F:glucose-1-phosphate thymidylyltransferase activity"/>
    <property type="evidence" value="ECO:0007669"/>
    <property type="project" value="UniProtKB-EC"/>
</dbReference>
<dbReference type="Proteomes" id="UP000295472">
    <property type="component" value="Unassembled WGS sequence"/>
</dbReference>
<evidence type="ECO:0000256" key="1">
    <source>
        <dbReference type="ARBA" id="ARBA00001946"/>
    </source>
</evidence>
<dbReference type="Pfam" id="PF00483">
    <property type="entry name" value="NTP_transferase"/>
    <property type="match status" value="1"/>
</dbReference>
<name>A0A4R8GLT0_9FIRM</name>
<comment type="cofactor">
    <cofactor evidence="1">
        <name>Mg(2+)</name>
        <dbReference type="ChEBI" id="CHEBI:18420"/>
    </cofactor>
</comment>
<evidence type="ECO:0000256" key="6">
    <source>
        <dbReference type="ARBA" id="ARBA00022695"/>
    </source>
</evidence>
<keyword evidence="8 10" id="KW-0460">Magnesium</keyword>